<evidence type="ECO:0000256" key="7">
    <source>
        <dbReference type="ARBA" id="ARBA00022990"/>
    </source>
</evidence>
<dbReference type="Gene3D" id="2.60.40.790">
    <property type="match status" value="1"/>
</dbReference>
<dbReference type="SUPFAM" id="SSF140106">
    <property type="entry name" value="Calcyclin-binding protein-like"/>
    <property type="match status" value="1"/>
</dbReference>
<evidence type="ECO:0000256" key="3">
    <source>
        <dbReference type="ARBA" id="ARBA00015702"/>
    </source>
</evidence>
<evidence type="ECO:0000256" key="5">
    <source>
        <dbReference type="ARBA" id="ARBA00022553"/>
    </source>
</evidence>
<sequence>MDQLENCKQDLTELETFLEQSKRPYVRSVLELSIENLKKKITSLSPKVEDKKEEKKTTIFYKQISNYSYAQDSTTMTIYVRLPGIGKIPRDNIKVEYTTSSVLLIITGYNDKNHKLFLSNLAKPILTSSTFKVRNNRVELILKKDGTDHWDSLKAKKSTITPPKVEKEKDEDPMGGLMNMMKKMYEEGDDQTKRMIAESWQKSREEQMKK</sequence>
<dbReference type="InterPro" id="IPR052289">
    <property type="entry name" value="Calcyclin-binding_UBL-bridge"/>
</dbReference>
<dbReference type="SUPFAM" id="SSF49764">
    <property type="entry name" value="HSP20-like chaperones"/>
    <property type="match status" value="1"/>
</dbReference>
<evidence type="ECO:0000256" key="2">
    <source>
        <dbReference type="ARBA" id="ARBA00004496"/>
    </source>
</evidence>
<reference evidence="13" key="1">
    <citation type="submission" date="2022-08" db="EMBL/GenBank/DDBJ databases">
        <title>Novel sulfate-reducing endosymbionts in the free-living metamonad Anaeramoeba.</title>
        <authorList>
            <person name="Jerlstrom-Hultqvist J."/>
            <person name="Cepicka I."/>
            <person name="Gallot-Lavallee L."/>
            <person name="Salas-Leiva D."/>
            <person name="Curtis B.A."/>
            <person name="Zahonova K."/>
            <person name="Pipaliya S."/>
            <person name="Dacks J."/>
            <person name="Roger A.J."/>
        </authorList>
    </citation>
    <scope>NUCLEOTIDE SEQUENCE</scope>
    <source>
        <strain evidence="13">Schooner1</strain>
    </source>
</reference>
<dbReference type="InterPro" id="IPR008978">
    <property type="entry name" value="HSP20-like_chaperone"/>
</dbReference>
<keyword evidence="4" id="KW-0963">Cytoplasm</keyword>
<evidence type="ECO:0000256" key="6">
    <source>
        <dbReference type="ARBA" id="ARBA00022786"/>
    </source>
</evidence>
<feature type="region of interest" description="Disordered" evidence="10">
    <location>
        <begin position="188"/>
        <end position="210"/>
    </location>
</feature>
<dbReference type="Pfam" id="PF04969">
    <property type="entry name" value="CS"/>
    <property type="match status" value="1"/>
</dbReference>
<keyword evidence="6" id="KW-0833">Ubl conjugation pathway</keyword>
<evidence type="ECO:0000259" key="11">
    <source>
        <dbReference type="PROSITE" id="PS51048"/>
    </source>
</evidence>
<evidence type="ECO:0000256" key="4">
    <source>
        <dbReference type="ARBA" id="ARBA00022490"/>
    </source>
</evidence>
<dbReference type="PANTHER" id="PTHR13164:SF3">
    <property type="entry name" value="CALCYCLIN-BINDING PROTEIN"/>
    <property type="match status" value="1"/>
</dbReference>
<dbReference type="InterPro" id="IPR007052">
    <property type="entry name" value="CS_dom"/>
</dbReference>
<evidence type="ECO:0000313" key="14">
    <source>
        <dbReference type="Proteomes" id="UP001150062"/>
    </source>
</evidence>
<keyword evidence="5" id="KW-0597">Phosphoprotein</keyword>
<organism evidence="13 14">
    <name type="scientific">Anaeramoeba flamelloides</name>
    <dbReference type="NCBI Taxonomy" id="1746091"/>
    <lineage>
        <taxon>Eukaryota</taxon>
        <taxon>Metamonada</taxon>
        <taxon>Anaeramoebidae</taxon>
        <taxon>Anaeramoeba</taxon>
    </lineage>
</organism>
<evidence type="ECO:0000313" key="13">
    <source>
        <dbReference type="EMBL" id="KAJ6244205.1"/>
    </source>
</evidence>
<dbReference type="PROSITE" id="PS51203">
    <property type="entry name" value="CS"/>
    <property type="match status" value="1"/>
</dbReference>
<evidence type="ECO:0000256" key="1">
    <source>
        <dbReference type="ARBA" id="ARBA00004123"/>
    </source>
</evidence>
<protein>
    <recommendedName>
        <fullName evidence="3">Calcyclin-binding protein</fullName>
    </recommendedName>
</protein>
<name>A0ABQ8YHY4_9EUKA</name>
<proteinExistence type="predicted"/>
<dbReference type="PROSITE" id="PS51048">
    <property type="entry name" value="SGS"/>
    <property type="match status" value="1"/>
</dbReference>
<dbReference type="EMBL" id="JAOAOG010000166">
    <property type="protein sequence ID" value="KAJ6244205.1"/>
    <property type="molecule type" value="Genomic_DNA"/>
</dbReference>
<comment type="function">
    <text evidence="9">May be involved in calcium-dependent ubiquitination and subsequent proteasomal degradation of target proteins. Probably serves as a molecular bridge in ubiquitin E3 complexes. Participates in the ubiquitin-mediated degradation of beta-catenin (CTNNB1).</text>
</comment>
<keyword evidence="7" id="KW-0007">Acetylation</keyword>
<dbReference type="PANTHER" id="PTHR13164">
    <property type="entry name" value="CALICYLIN BINDING PROTEIN"/>
    <property type="match status" value="1"/>
</dbReference>
<dbReference type="InterPro" id="IPR037201">
    <property type="entry name" value="CacyBP_N"/>
</dbReference>
<feature type="domain" description="CS" evidence="12">
    <location>
        <begin position="62"/>
        <end position="154"/>
    </location>
</feature>
<evidence type="ECO:0000256" key="10">
    <source>
        <dbReference type="SAM" id="MobiDB-lite"/>
    </source>
</evidence>
<gene>
    <name evidence="13" type="ORF">M0813_21469</name>
</gene>
<evidence type="ECO:0000259" key="12">
    <source>
        <dbReference type="PROSITE" id="PS51203"/>
    </source>
</evidence>
<keyword evidence="14" id="KW-1185">Reference proteome</keyword>
<keyword evidence="8" id="KW-0539">Nucleus</keyword>
<dbReference type="Proteomes" id="UP001150062">
    <property type="component" value="Unassembled WGS sequence"/>
</dbReference>
<accession>A0ABQ8YHY4</accession>
<comment type="subcellular location">
    <subcellularLocation>
        <location evidence="2">Cytoplasm</location>
    </subcellularLocation>
    <subcellularLocation>
        <location evidence="1">Nucleus</location>
    </subcellularLocation>
</comment>
<dbReference type="InterPro" id="IPR015120">
    <property type="entry name" value="Siah-Interact_N"/>
</dbReference>
<comment type="caution">
    <text evidence="13">The sequence shown here is derived from an EMBL/GenBank/DDBJ whole genome shotgun (WGS) entry which is preliminary data.</text>
</comment>
<evidence type="ECO:0000256" key="9">
    <source>
        <dbReference type="ARBA" id="ARBA00025145"/>
    </source>
</evidence>
<dbReference type="InterPro" id="IPR007699">
    <property type="entry name" value="SGS_dom"/>
</dbReference>
<evidence type="ECO:0000256" key="8">
    <source>
        <dbReference type="ARBA" id="ARBA00023242"/>
    </source>
</evidence>
<feature type="domain" description="SGS" evidence="11">
    <location>
        <begin position="139"/>
        <end position="210"/>
    </location>
</feature>
<dbReference type="Pfam" id="PF09032">
    <property type="entry name" value="Siah-Interact_N"/>
    <property type="match status" value="1"/>
</dbReference>